<dbReference type="PRINTS" id="PR01047">
    <property type="entry name" value="TRNASYNTHTHR"/>
</dbReference>
<dbReference type="SUPFAM" id="SSF55186">
    <property type="entry name" value="ThrRS/AlaRS common domain"/>
    <property type="match status" value="1"/>
</dbReference>
<feature type="compositionally biased region" description="Basic and acidic residues" evidence="21">
    <location>
        <begin position="816"/>
        <end position="829"/>
    </location>
</feature>
<dbReference type="CDD" id="cd00860">
    <property type="entry name" value="ThrRS_anticodon"/>
    <property type="match status" value="1"/>
</dbReference>
<evidence type="ECO:0000256" key="8">
    <source>
        <dbReference type="ARBA" id="ARBA00022598"/>
    </source>
</evidence>
<feature type="compositionally biased region" description="Low complexity" evidence="21">
    <location>
        <begin position="382"/>
        <end position="396"/>
    </location>
</feature>
<evidence type="ECO:0000256" key="17">
    <source>
        <dbReference type="ARBA" id="ARBA00049515"/>
    </source>
</evidence>
<dbReference type="Pfam" id="PF00587">
    <property type="entry name" value="tRNA-synt_2b"/>
    <property type="match status" value="1"/>
</dbReference>
<evidence type="ECO:0000256" key="7">
    <source>
        <dbReference type="ARBA" id="ARBA00022553"/>
    </source>
</evidence>
<evidence type="ECO:0000313" key="25">
    <source>
        <dbReference type="Proteomes" id="UP001177744"/>
    </source>
</evidence>
<evidence type="ECO:0000256" key="18">
    <source>
        <dbReference type="ARBA" id="ARBA00058633"/>
    </source>
</evidence>
<feature type="compositionally biased region" description="Basic residues" evidence="21">
    <location>
        <begin position="1372"/>
        <end position="1385"/>
    </location>
</feature>
<dbReference type="GO" id="GO:0006435">
    <property type="term" value="P:threonyl-tRNA aminoacylation"/>
    <property type="evidence" value="ECO:0007669"/>
    <property type="project" value="InterPro"/>
</dbReference>
<feature type="region of interest" description="Disordered" evidence="21">
    <location>
        <begin position="899"/>
        <end position="951"/>
    </location>
</feature>
<dbReference type="InterPro" id="IPR004154">
    <property type="entry name" value="Anticodon-bd"/>
</dbReference>
<feature type="region of interest" description="Disordered" evidence="21">
    <location>
        <begin position="382"/>
        <end position="403"/>
    </location>
</feature>
<evidence type="ECO:0000256" key="5">
    <source>
        <dbReference type="ARBA" id="ARBA00013163"/>
    </source>
</evidence>
<dbReference type="Pfam" id="PF03129">
    <property type="entry name" value="HGTP_anticodon"/>
    <property type="match status" value="1"/>
</dbReference>
<dbReference type="InterPro" id="IPR004095">
    <property type="entry name" value="TGS"/>
</dbReference>
<dbReference type="Proteomes" id="UP001177744">
    <property type="component" value="Unassembled WGS sequence"/>
</dbReference>
<dbReference type="Gene3D" id="1.10.246.10">
    <property type="match status" value="2"/>
</dbReference>
<dbReference type="Pfam" id="PF02824">
    <property type="entry name" value="TGS"/>
    <property type="match status" value="1"/>
</dbReference>
<evidence type="ECO:0000259" key="23">
    <source>
        <dbReference type="PROSITE" id="PS51880"/>
    </source>
</evidence>
<evidence type="ECO:0000256" key="13">
    <source>
        <dbReference type="ARBA" id="ARBA00022946"/>
    </source>
</evidence>
<dbReference type="FunFam" id="3.30.980.10:FF:000005">
    <property type="entry name" value="Threonyl-tRNA synthetase, mitochondrial"/>
    <property type="match status" value="1"/>
</dbReference>
<dbReference type="Gene3D" id="3.10.20.30">
    <property type="match status" value="1"/>
</dbReference>
<dbReference type="InterPro" id="IPR033728">
    <property type="entry name" value="ThrRS_core"/>
</dbReference>
<dbReference type="GO" id="GO:0007165">
    <property type="term" value="P:signal transduction"/>
    <property type="evidence" value="ECO:0007669"/>
    <property type="project" value="InterPro"/>
</dbReference>
<reference evidence="24" key="1">
    <citation type="submission" date="2023-06" db="EMBL/GenBank/DDBJ databases">
        <title>Reference genome for the Northern bat (Eptesicus nilssonii), a most northern bat species.</title>
        <authorList>
            <person name="Laine V.N."/>
            <person name="Pulliainen A.T."/>
            <person name="Lilley T.M."/>
        </authorList>
    </citation>
    <scope>NUCLEOTIDE SEQUENCE</scope>
    <source>
        <strain evidence="24">BLF_Eptnil</strain>
        <tissue evidence="24">Kidney</tissue>
    </source>
</reference>
<name>A0AA40HD57_CNENI</name>
<feature type="domain" description="TGS" evidence="23">
    <location>
        <begin position="58"/>
        <end position="124"/>
    </location>
</feature>
<sequence length="1385" mass="154234">MGLYQRWRRLRLPGLQACGLHTALEAAVPTPPPGLVERLGLFEELWAAQVKRLASMAQKEHRTITVALPGGQKVEAVAWNTTPYQLAQQISSTLADTAVAAQVNGEPYDLERPLETDSDLRFLTFDSAEGKAVFWHSSAHVLGAAAEQLLGAVLCRGPSTECGFYHDFFLGKERTIRGSELPVLEQICQKLAAAAQPFRRLEASRDQLRQLFKDNPFKLRLIEKKVTGPTATVYGCGMLVDLCRGPHLRHTGQIGGLKLLTNSSSLWKASGAPETLQRVSGVSFPTAEELRAWEEWRKEAELRDHRRIGKEQELFFFHELSPGSCFFLPRGTRVYNALVSFIRAEYTRRGFSEVKTPTLFSTKLWELSGHWEHYQEDMFALQSPSSDRPTSSQSDHSPSHPADTLALKPMNCPAHCLMFAHRPRSWRELPLRLADFGALHRAEASGSLGGLTRLRCFQQDDAHIFCAPDQLEAEIRGCLDFLRSVYAVLGFSFRLALSTRPAGFLGEPCLWDQAEQVLQRALEGFGEPWDLSPGDGAFYGPKIDVHLHDALGRPHQCGTIQLDFQLPLRFDLQYKGRAGAPERPVLIHRAVLGSVERMLGVLAESCGGRWPLWLSPFQVMVLPVGAEQEDYAREVQQSLRAGGLVGDLDADSGQTLSRRVRGAQLANYNFQFVVGQKEQSNRTVNVRTRDNRRLGERDLAAAVGRLLELQNSRVPNAEEEWLPEGEQLGLSHGRKLRRAGAIPTKPYKRKGAGLKFTTAVAATRGAGSQQPGLRIQIYLRRLLLSFNPSRQRELGPEYHQEVGYAAPPSPPLTRVLPRDHPDISLHDPDFEGQSEVQPFSSFDQVEELFSPQLLVKSGFLSLSGSQAEHPAAPGNVVPLQEELAPPQGPIEQKELDTPTFPAQEESTGPPKQGEEKPAPITQHSPGQHCQQGRPQGGWGYRLDGFPPGRPSPDNLDQICLPNRQHVVYGPWNLPQTGYSHLSRQGETLNMLETGYSRCCRCHYYAKRMDCAKLVWEDTMDQYYPTPLVLQTAGGGSILLLPGGSSPATLQAPGLPQPPACHIRGPRAAFPPGLPTLDNIKNICHARRFRSVPRNLPPTDHLQRQLQALSRLEGEFQRCCRQGSNHTCTRKAWEESLDGYCEREMAIKTHHHSCCRYPPSPKRDECFAQKAPYPNYDRDLLTVDLSRVTPNIMDYICGDQRVISKHKQIPGLIRNMTDRCCKLPLPEQACCAEEEKTSFISDLCGPQRDFWRDPAFCCKMNPGDEQTNCFNINYLRNVALVAGDWGNAKGQGKQDPTQGTTLSPTSEPKEKSLTFQVPSRCDKQCGTTASVPVCSAQRWEQGCGQYVTGEGLRVRSSFSSSETGCKGQAPSRQKGRLKHKHKAERA</sequence>
<dbReference type="InterPro" id="IPR008605">
    <property type="entry name" value="ECM1"/>
</dbReference>
<dbReference type="InterPro" id="IPR020858">
    <property type="entry name" value="Serum_albumin-like"/>
</dbReference>
<dbReference type="InterPro" id="IPR002314">
    <property type="entry name" value="aa-tRNA-synt_IIb"/>
</dbReference>
<evidence type="ECO:0000256" key="15">
    <source>
        <dbReference type="ARBA" id="ARBA00023146"/>
    </source>
</evidence>
<dbReference type="CDD" id="cd00771">
    <property type="entry name" value="ThrRS_core"/>
    <property type="match status" value="1"/>
</dbReference>
<dbReference type="GO" id="GO:0005524">
    <property type="term" value="F:ATP binding"/>
    <property type="evidence" value="ECO:0007669"/>
    <property type="project" value="UniProtKB-KW"/>
</dbReference>
<dbReference type="CDD" id="cd01667">
    <property type="entry name" value="TGS_ThrRS"/>
    <property type="match status" value="1"/>
</dbReference>
<evidence type="ECO:0000256" key="3">
    <source>
        <dbReference type="ARBA" id="ARBA00008226"/>
    </source>
</evidence>
<dbReference type="Gene3D" id="3.30.930.10">
    <property type="entry name" value="Bira Bifunctional Protein, Domain 2"/>
    <property type="match status" value="1"/>
</dbReference>
<keyword evidence="7" id="KW-0597">Phosphoprotein</keyword>
<keyword evidence="6" id="KW-0964">Secreted</keyword>
<keyword evidence="14" id="KW-0496">Mitochondrion</keyword>
<dbReference type="InterPro" id="IPR018163">
    <property type="entry name" value="Thr/Ala-tRNA-synth_IIc_edit"/>
</dbReference>
<dbReference type="FunFam" id="3.10.20.30:FF:000006">
    <property type="entry name" value="Threonine--tRNA ligase, cytoplasmic"/>
    <property type="match status" value="1"/>
</dbReference>
<accession>A0AA40HD57</accession>
<feature type="region of interest" description="Disordered" evidence="21">
    <location>
        <begin position="801"/>
        <end position="835"/>
    </location>
</feature>
<dbReference type="EC" id="6.1.1.3" evidence="5"/>
<dbReference type="InterPro" id="IPR002320">
    <property type="entry name" value="Thr-tRNA-ligase_IIa"/>
</dbReference>
<evidence type="ECO:0000256" key="10">
    <source>
        <dbReference type="ARBA" id="ARBA00022741"/>
    </source>
</evidence>
<evidence type="ECO:0000256" key="19">
    <source>
        <dbReference type="ARBA" id="ARBA00073724"/>
    </source>
</evidence>
<dbReference type="PANTHER" id="PTHR11451:SF27">
    <property type="entry name" value="THREONINE--TRNA LIGASE, MITOCHONDRIAL"/>
    <property type="match status" value="1"/>
</dbReference>
<dbReference type="InterPro" id="IPR012675">
    <property type="entry name" value="Beta-grasp_dom_sf"/>
</dbReference>
<dbReference type="PANTHER" id="PTHR11451">
    <property type="entry name" value="THREONINE-TRNA LIGASE"/>
    <property type="match status" value="1"/>
</dbReference>
<evidence type="ECO:0000256" key="14">
    <source>
        <dbReference type="ARBA" id="ARBA00023128"/>
    </source>
</evidence>
<dbReference type="PROSITE" id="PS50862">
    <property type="entry name" value="AA_TRNA_LIGASE_II"/>
    <property type="match status" value="1"/>
</dbReference>
<feature type="compositionally biased region" description="Polar residues" evidence="21">
    <location>
        <begin position="1293"/>
        <end position="1305"/>
    </location>
</feature>
<keyword evidence="25" id="KW-1185">Reference proteome</keyword>
<gene>
    <name evidence="24" type="ORF">QTO34_011257</name>
</gene>
<comment type="function">
    <text evidence="18">Catalyzes the attachment of threonine to tRNA(Thr) in a two-step reaction: threonine is first activated by ATP to form Thr-AMP and then transferred to the acceptor end of tRNA(Thr). Also edits incorrectly charged tRNA(Thr) via its editing domain.</text>
</comment>
<evidence type="ECO:0000256" key="11">
    <source>
        <dbReference type="ARBA" id="ARBA00022840"/>
    </source>
</evidence>
<keyword evidence="8" id="KW-0436">Ligase</keyword>
<organism evidence="24 25">
    <name type="scientific">Cnephaeus nilssonii</name>
    <name type="common">Northern bat</name>
    <name type="synonym">Eptesicus nilssonii</name>
    <dbReference type="NCBI Taxonomy" id="3371016"/>
    <lineage>
        <taxon>Eukaryota</taxon>
        <taxon>Metazoa</taxon>
        <taxon>Chordata</taxon>
        <taxon>Craniata</taxon>
        <taxon>Vertebrata</taxon>
        <taxon>Euteleostomi</taxon>
        <taxon>Mammalia</taxon>
        <taxon>Eutheria</taxon>
        <taxon>Laurasiatheria</taxon>
        <taxon>Chiroptera</taxon>
        <taxon>Yangochiroptera</taxon>
        <taxon>Vespertilionidae</taxon>
        <taxon>Cnephaeus</taxon>
    </lineage>
</organism>
<keyword evidence="13" id="KW-0809">Transit peptide</keyword>
<dbReference type="SUPFAM" id="SSF52954">
    <property type="entry name" value="Class II aaRS ABD-related"/>
    <property type="match status" value="1"/>
</dbReference>
<dbReference type="InterPro" id="IPR006195">
    <property type="entry name" value="aa-tRNA-synth_II"/>
</dbReference>
<dbReference type="InterPro" id="IPR045864">
    <property type="entry name" value="aa-tRNA-synth_II/BPL/LPL"/>
</dbReference>
<dbReference type="SUPFAM" id="SSF48552">
    <property type="entry name" value="Serum albumin-like"/>
    <property type="match status" value="1"/>
</dbReference>
<dbReference type="GO" id="GO:0005615">
    <property type="term" value="C:extracellular space"/>
    <property type="evidence" value="ECO:0007669"/>
    <property type="project" value="InterPro"/>
</dbReference>
<keyword evidence="15" id="KW-0030">Aminoacyl-tRNA synthetase</keyword>
<dbReference type="Gene3D" id="3.30.980.10">
    <property type="entry name" value="Threonyl-trna Synthetase, Chain A, domain 2"/>
    <property type="match status" value="1"/>
</dbReference>
<feature type="domain" description="Aminoacyl-transfer RNA synthetases class-II family profile" evidence="22">
    <location>
        <begin position="331"/>
        <end position="611"/>
    </location>
</feature>
<protein>
    <recommendedName>
        <fullName evidence="19">Threonine--tRNA ligase, mitochondrial</fullName>
        <ecNumber evidence="5">6.1.1.3</ecNumber>
    </recommendedName>
    <alternativeName>
        <fullName evidence="16">Threonyl-tRNA synthetase</fullName>
    </alternativeName>
    <alternativeName>
        <fullName evidence="20">Threonyl-tRNA synthetase-like 1</fullName>
    </alternativeName>
</protein>
<proteinExistence type="inferred from homology"/>
<evidence type="ECO:0000256" key="4">
    <source>
        <dbReference type="ARBA" id="ARBA00011738"/>
    </source>
</evidence>
<comment type="similarity">
    <text evidence="3">Belongs to the class-II aminoacyl-tRNA synthetase family.</text>
</comment>
<dbReference type="InterPro" id="IPR047246">
    <property type="entry name" value="ThrRS_anticodon"/>
</dbReference>
<evidence type="ECO:0000256" key="2">
    <source>
        <dbReference type="ARBA" id="ARBA00004613"/>
    </source>
</evidence>
<evidence type="ECO:0000256" key="12">
    <source>
        <dbReference type="ARBA" id="ARBA00022917"/>
    </source>
</evidence>
<dbReference type="SUPFAM" id="SSF55681">
    <property type="entry name" value="Class II aaRS and biotin synthetases"/>
    <property type="match status" value="1"/>
</dbReference>
<dbReference type="InterPro" id="IPR036621">
    <property type="entry name" value="Anticodon-bd_dom_sf"/>
</dbReference>
<keyword evidence="10" id="KW-0547">Nucleotide-binding</keyword>
<dbReference type="InterPro" id="IPR012676">
    <property type="entry name" value="TGS-like"/>
</dbReference>
<keyword evidence="11" id="KW-0067">ATP-binding</keyword>
<dbReference type="GO" id="GO:0004829">
    <property type="term" value="F:threonine-tRNA ligase activity"/>
    <property type="evidence" value="ECO:0007669"/>
    <property type="project" value="UniProtKB-EC"/>
</dbReference>
<dbReference type="SUPFAM" id="SSF81271">
    <property type="entry name" value="TGS-like"/>
    <property type="match status" value="1"/>
</dbReference>
<dbReference type="HAMAP" id="MF_00184">
    <property type="entry name" value="Thr_tRNA_synth"/>
    <property type="match status" value="1"/>
</dbReference>
<dbReference type="FunFam" id="3.30.930.10:FF:000039">
    <property type="entry name" value="Threonyl-tRNA synthetase, mitochondrial"/>
    <property type="match status" value="1"/>
</dbReference>
<dbReference type="Pfam" id="PF05782">
    <property type="entry name" value="ECM1"/>
    <property type="match status" value="1"/>
</dbReference>
<dbReference type="PROSITE" id="PS51880">
    <property type="entry name" value="TGS"/>
    <property type="match status" value="1"/>
</dbReference>
<evidence type="ECO:0000259" key="22">
    <source>
        <dbReference type="PROSITE" id="PS50862"/>
    </source>
</evidence>
<comment type="catalytic activity">
    <reaction evidence="17">
        <text>tRNA(Thr) + L-threonine + ATP = L-threonyl-tRNA(Thr) + AMP + diphosphate + H(+)</text>
        <dbReference type="Rhea" id="RHEA:24624"/>
        <dbReference type="Rhea" id="RHEA-COMP:9670"/>
        <dbReference type="Rhea" id="RHEA-COMP:9704"/>
        <dbReference type="ChEBI" id="CHEBI:15378"/>
        <dbReference type="ChEBI" id="CHEBI:30616"/>
        <dbReference type="ChEBI" id="CHEBI:33019"/>
        <dbReference type="ChEBI" id="CHEBI:57926"/>
        <dbReference type="ChEBI" id="CHEBI:78442"/>
        <dbReference type="ChEBI" id="CHEBI:78534"/>
        <dbReference type="ChEBI" id="CHEBI:456215"/>
        <dbReference type="EC" id="6.1.1.3"/>
    </reaction>
</comment>
<comment type="subcellular location">
    <subcellularLocation>
        <location evidence="1">Mitochondrion matrix</location>
    </subcellularLocation>
    <subcellularLocation>
        <location evidence="2">Secreted</location>
    </subcellularLocation>
</comment>
<keyword evidence="12" id="KW-0648">Protein biosynthesis</keyword>
<comment type="subunit">
    <text evidence="4">Homodimer.</text>
</comment>
<evidence type="ECO:0000256" key="6">
    <source>
        <dbReference type="ARBA" id="ARBA00022525"/>
    </source>
</evidence>
<evidence type="ECO:0000256" key="16">
    <source>
        <dbReference type="ARBA" id="ARBA00031900"/>
    </source>
</evidence>
<dbReference type="EMBL" id="JAULJE010000022">
    <property type="protein sequence ID" value="KAK1329080.1"/>
    <property type="molecule type" value="Genomic_DNA"/>
</dbReference>
<dbReference type="GO" id="GO:0005759">
    <property type="term" value="C:mitochondrial matrix"/>
    <property type="evidence" value="ECO:0007669"/>
    <property type="project" value="UniProtKB-SubCell"/>
</dbReference>
<dbReference type="Gene3D" id="3.40.50.800">
    <property type="entry name" value="Anticodon-binding domain"/>
    <property type="match status" value="1"/>
</dbReference>
<feature type="compositionally biased region" description="Polar residues" evidence="21">
    <location>
        <begin position="921"/>
        <end position="933"/>
    </location>
</feature>
<keyword evidence="9" id="KW-0677">Repeat</keyword>
<dbReference type="NCBIfam" id="TIGR00418">
    <property type="entry name" value="thrS"/>
    <property type="match status" value="1"/>
</dbReference>
<evidence type="ECO:0000256" key="20">
    <source>
        <dbReference type="ARBA" id="ARBA00082739"/>
    </source>
</evidence>
<dbReference type="Pfam" id="PF07973">
    <property type="entry name" value="tRNA_SAD"/>
    <property type="match status" value="1"/>
</dbReference>
<evidence type="ECO:0000256" key="21">
    <source>
        <dbReference type="SAM" id="MobiDB-lite"/>
    </source>
</evidence>
<evidence type="ECO:0000313" key="24">
    <source>
        <dbReference type="EMBL" id="KAK1329080.1"/>
    </source>
</evidence>
<dbReference type="FunFam" id="3.40.50.800:FF:000003">
    <property type="entry name" value="Threonine--tRNA ligase 2, cytoplasmic"/>
    <property type="match status" value="1"/>
</dbReference>
<dbReference type="InterPro" id="IPR012947">
    <property type="entry name" value="tRNA_SAD"/>
</dbReference>
<evidence type="ECO:0000256" key="9">
    <source>
        <dbReference type="ARBA" id="ARBA00022737"/>
    </source>
</evidence>
<feature type="region of interest" description="Disordered" evidence="21">
    <location>
        <begin position="1356"/>
        <end position="1385"/>
    </location>
</feature>
<comment type="caution">
    <text evidence="24">The sequence shown here is derived from an EMBL/GenBank/DDBJ whole genome shotgun (WGS) entry which is preliminary data.</text>
</comment>
<dbReference type="SMART" id="SM00863">
    <property type="entry name" value="tRNA_SAD"/>
    <property type="match status" value="1"/>
</dbReference>
<feature type="region of interest" description="Disordered" evidence="21">
    <location>
        <begin position="1288"/>
        <end position="1312"/>
    </location>
</feature>
<evidence type="ECO:0000256" key="1">
    <source>
        <dbReference type="ARBA" id="ARBA00004305"/>
    </source>
</evidence>